<sequence length="301" mass="33569">MAAETMTVCGRDVQNNLLILALARRRTRRRFSHHFARLYSPSALEDVGQTSLLSVSCSPPPSLPWAGPTYPPIYSLTSAPVRLVYSMPVFPRNALQLPKRSSSILDAFFKYMLCFLQGALSNSKMRTSAAPLVLKVVLLANLLKQFLSWFTRALNKEDLHRPEIIKDREGSADQVMHACREHIVQHAGFDLHHIQQTSGRCVWTTGYNSALAFASSVLLDGGKSRDLLPQCSIIITFAIASHNEVNEHRRHLADCGDDGGGKHRASGVTPRISLHSPTGLSLHFIQHQYEKGRVGQEICWY</sequence>
<dbReference type="Proteomes" id="UP001283361">
    <property type="component" value="Unassembled WGS sequence"/>
</dbReference>
<dbReference type="EMBL" id="JAWDGP010007193">
    <property type="protein sequence ID" value="KAK3728331.1"/>
    <property type="molecule type" value="Genomic_DNA"/>
</dbReference>
<reference evidence="1" key="1">
    <citation type="journal article" date="2023" name="G3 (Bethesda)">
        <title>A reference genome for the long-term kleptoplast-retaining sea slug Elysia crispata morphotype clarki.</title>
        <authorList>
            <person name="Eastman K.E."/>
            <person name="Pendleton A.L."/>
            <person name="Shaikh M.A."/>
            <person name="Suttiyut T."/>
            <person name="Ogas R."/>
            <person name="Tomko P."/>
            <person name="Gavelis G."/>
            <person name="Widhalm J.R."/>
            <person name="Wisecaver J.H."/>
        </authorList>
    </citation>
    <scope>NUCLEOTIDE SEQUENCE</scope>
    <source>
        <strain evidence="1">ECLA1</strain>
    </source>
</reference>
<organism evidence="1 2">
    <name type="scientific">Elysia crispata</name>
    <name type="common">lettuce slug</name>
    <dbReference type="NCBI Taxonomy" id="231223"/>
    <lineage>
        <taxon>Eukaryota</taxon>
        <taxon>Metazoa</taxon>
        <taxon>Spiralia</taxon>
        <taxon>Lophotrochozoa</taxon>
        <taxon>Mollusca</taxon>
        <taxon>Gastropoda</taxon>
        <taxon>Heterobranchia</taxon>
        <taxon>Euthyneura</taxon>
        <taxon>Panpulmonata</taxon>
        <taxon>Sacoglossa</taxon>
        <taxon>Placobranchoidea</taxon>
        <taxon>Plakobranchidae</taxon>
        <taxon>Elysia</taxon>
    </lineage>
</organism>
<gene>
    <name evidence="1" type="ORF">RRG08_043956</name>
</gene>
<protein>
    <submittedName>
        <fullName evidence="1">Uncharacterized protein</fullName>
    </submittedName>
</protein>
<dbReference type="AlphaFoldDB" id="A0AAE1CQW4"/>
<proteinExistence type="predicted"/>
<keyword evidence="2" id="KW-1185">Reference proteome</keyword>
<name>A0AAE1CQW4_9GAST</name>
<accession>A0AAE1CQW4</accession>
<evidence type="ECO:0000313" key="1">
    <source>
        <dbReference type="EMBL" id="KAK3728331.1"/>
    </source>
</evidence>
<evidence type="ECO:0000313" key="2">
    <source>
        <dbReference type="Proteomes" id="UP001283361"/>
    </source>
</evidence>
<comment type="caution">
    <text evidence="1">The sequence shown here is derived from an EMBL/GenBank/DDBJ whole genome shotgun (WGS) entry which is preliminary data.</text>
</comment>